<protein>
    <submittedName>
        <fullName evidence="2">Uncharacterized protein</fullName>
    </submittedName>
</protein>
<evidence type="ECO:0000256" key="1">
    <source>
        <dbReference type="SAM" id="MobiDB-lite"/>
    </source>
</evidence>
<dbReference type="Proteomes" id="UP000287519">
    <property type="component" value="Unassembled WGS sequence"/>
</dbReference>
<accession>A0A402CJD7</accession>
<reference evidence="2 3" key="1">
    <citation type="submission" date="2018-11" db="EMBL/GenBank/DDBJ databases">
        <title>Microbial catabolism of amino acid.</title>
        <authorList>
            <person name="Hibi M."/>
            <person name="Ogawa J."/>
        </authorList>
    </citation>
    <scope>NUCLEOTIDE SEQUENCE [LARGE SCALE GENOMIC DNA]</scope>
    <source>
        <strain evidence="2 3">C31-06</strain>
    </source>
</reference>
<keyword evidence="3" id="KW-1185">Reference proteome</keyword>
<evidence type="ECO:0000313" key="3">
    <source>
        <dbReference type="Proteomes" id="UP000287519"/>
    </source>
</evidence>
<gene>
    <name evidence="2" type="ORF">Rhow_007917</name>
</gene>
<evidence type="ECO:0000313" key="2">
    <source>
        <dbReference type="EMBL" id="GCE43687.1"/>
    </source>
</evidence>
<organism evidence="2 3">
    <name type="scientific">Rhodococcus wratislaviensis</name>
    <name type="common">Tsukamurella wratislaviensis</name>
    <dbReference type="NCBI Taxonomy" id="44752"/>
    <lineage>
        <taxon>Bacteria</taxon>
        <taxon>Bacillati</taxon>
        <taxon>Actinomycetota</taxon>
        <taxon>Actinomycetes</taxon>
        <taxon>Mycobacteriales</taxon>
        <taxon>Nocardiaceae</taxon>
        <taxon>Rhodococcus</taxon>
    </lineage>
</organism>
<feature type="region of interest" description="Disordered" evidence="1">
    <location>
        <begin position="88"/>
        <end position="114"/>
    </location>
</feature>
<comment type="caution">
    <text evidence="2">The sequence shown here is derived from an EMBL/GenBank/DDBJ whole genome shotgun (WGS) entry which is preliminary data.</text>
</comment>
<dbReference type="AlphaFoldDB" id="A0A402CJD7"/>
<name>A0A402CJD7_RHOWR</name>
<sequence>MVFVGTPADSDEMARWATMLDWVQAHGLQATTQISAEGRTVCAVTTDDVLDCYCRPADAMTLQQVHAQGVPCVNVFDDPDRILDVLTGATEADEPPDADPREELSAVGRYMGVA</sequence>
<proteinExistence type="predicted"/>
<dbReference type="EMBL" id="BHYM01000079">
    <property type="protein sequence ID" value="GCE43687.1"/>
    <property type="molecule type" value="Genomic_DNA"/>
</dbReference>